<sequence length="384" mass="44023">MLMCQKYLQATYAFPYHLIPRGASVILYGFGEVGQSYYSQIRSEKYCTLHQVVDAGTPLSTFYNGIVKIDKRESIDFTGSEYVVVAVVNDAIRQEIVLWLEEKGIPSAQIIHEKPEKSSILGTYHIYHQYKTGDAFDAHEKELIKTLHRAMHVTNTDGSDFIRVGADGDGGYIMKNIFRNPIAYSFGICDDVSWDAAMADKGFQVFQYDHTIQDLPYYRDEFHYFKLGVADGATDTEELKTLATLIHQNGHEEEQHMILKMDVEGAEWGVLEYTNRHTLEQFDQIVLEFHEMVDFASMPRYIACLKRLQETHALVHLHGNNFGNVLFINQKPFPETMEALFIKKDLVKESEKVLHLPLLADMPNDLSLTEIVLGDWNEPNYYGL</sequence>
<protein>
    <recommendedName>
        <fullName evidence="1">Methyltransferase FkbM domain-containing protein</fullName>
    </recommendedName>
</protein>
<keyword evidence="3" id="KW-1185">Reference proteome</keyword>
<dbReference type="SUPFAM" id="SSF53335">
    <property type="entry name" value="S-adenosyl-L-methionine-dependent methyltransferases"/>
    <property type="match status" value="1"/>
</dbReference>
<dbReference type="AlphaFoldDB" id="F5RQC6"/>
<name>F5RQC6_9FIRM</name>
<evidence type="ECO:0000259" key="1">
    <source>
        <dbReference type="Pfam" id="PF05050"/>
    </source>
</evidence>
<gene>
    <name evidence="2" type="ORF">HMPREF9081_2462</name>
</gene>
<dbReference type="Proteomes" id="UP000004067">
    <property type="component" value="Unassembled WGS sequence"/>
</dbReference>
<dbReference type="eggNOG" id="ENOG5031A7Q">
    <property type="taxonomic scope" value="Bacteria"/>
</dbReference>
<dbReference type="InterPro" id="IPR026913">
    <property type="entry name" value="METTL24"/>
</dbReference>
<dbReference type="PANTHER" id="PTHR32026:SF10">
    <property type="entry name" value="METHYLTRANSFERASE-LIKE PROTEIN 24-RELATED"/>
    <property type="match status" value="1"/>
</dbReference>
<feature type="domain" description="Methyltransferase FkbM" evidence="1">
    <location>
        <begin position="231"/>
        <end position="298"/>
    </location>
</feature>
<dbReference type="Pfam" id="PF05050">
    <property type="entry name" value="Methyltransf_21"/>
    <property type="match status" value="1"/>
</dbReference>
<evidence type="ECO:0000313" key="3">
    <source>
        <dbReference type="Proteomes" id="UP000004067"/>
    </source>
</evidence>
<dbReference type="InterPro" id="IPR029063">
    <property type="entry name" value="SAM-dependent_MTases_sf"/>
</dbReference>
<comment type="caution">
    <text evidence="2">The sequence shown here is derived from an EMBL/GenBank/DDBJ whole genome shotgun (WGS) entry which is preliminary data.</text>
</comment>
<proteinExistence type="predicted"/>
<reference evidence="2 3" key="1">
    <citation type="submission" date="2011-04" db="EMBL/GenBank/DDBJ databases">
        <authorList>
            <person name="Muzny D."/>
            <person name="Qin X."/>
            <person name="Deng J."/>
            <person name="Jiang H."/>
            <person name="Liu Y."/>
            <person name="Qu J."/>
            <person name="Song X.-Z."/>
            <person name="Zhang L."/>
            <person name="Thornton R."/>
            <person name="Coyle M."/>
            <person name="Francisco L."/>
            <person name="Jackson L."/>
            <person name="Javaid M."/>
            <person name="Korchina V."/>
            <person name="Kovar C."/>
            <person name="Mata R."/>
            <person name="Mathew T."/>
            <person name="Ngo R."/>
            <person name="Nguyen L."/>
            <person name="Nguyen N."/>
            <person name="Okwuonu G."/>
            <person name="Ongeri F."/>
            <person name="Pham C."/>
            <person name="Simmons D."/>
            <person name="Wilczek-Boney K."/>
            <person name="Hale W."/>
            <person name="Jakkamsetti A."/>
            <person name="Pham P."/>
            <person name="Ruth R."/>
            <person name="San Lucas F."/>
            <person name="Warren J."/>
            <person name="Zhang J."/>
            <person name="Zhao Z."/>
            <person name="Zhou C."/>
            <person name="Zhu D."/>
            <person name="Lee S."/>
            <person name="Bess C."/>
            <person name="Blankenburg K."/>
            <person name="Forbes L."/>
            <person name="Fu Q."/>
            <person name="Gubbala S."/>
            <person name="Hirani K."/>
            <person name="Jayaseelan J.C."/>
            <person name="Lara F."/>
            <person name="Munidasa M."/>
            <person name="Palculict T."/>
            <person name="Patil S."/>
            <person name="Pu L.-L."/>
            <person name="Saada N."/>
            <person name="Tang L."/>
            <person name="Weissenberger G."/>
            <person name="Zhu Y."/>
            <person name="Hemphill L."/>
            <person name="Shang Y."/>
            <person name="Youmans B."/>
            <person name="Ayvaz T."/>
            <person name="Ross M."/>
            <person name="Santibanez J."/>
            <person name="Aqrawi P."/>
            <person name="Gross S."/>
            <person name="Joshi V."/>
            <person name="Fowler G."/>
            <person name="Nazareth L."/>
            <person name="Reid J."/>
            <person name="Worley K."/>
            <person name="Petrosino J."/>
            <person name="Highlander S."/>
            <person name="Gibbs R."/>
        </authorList>
    </citation>
    <scope>NUCLEOTIDE SEQUENCE [LARGE SCALE GENOMIC DNA]</scope>
    <source>
        <strain evidence="2 3">DSM 2778</strain>
    </source>
</reference>
<dbReference type="STRING" id="888060.HMPREF9081_2462"/>
<evidence type="ECO:0000313" key="2">
    <source>
        <dbReference type="EMBL" id="EGK56960.1"/>
    </source>
</evidence>
<dbReference type="EMBL" id="AFHQ01000060">
    <property type="protein sequence ID" value="EGK56960.1"/>
    <property type="molecule type" value="Genomic_DNA"/>
</dbReference>
<organism evidence="2 3">
    <name type="scientific">Centipeda periodontii DSM 2778</name>
    <dbReference type="NCBI Taxonomy" id="888060"/>
    <lineage>
        <taxon>Bacteria</taxon>
        <taxon>Bacillati</taxon>
        <taxon>Bacillota</taxon>
        <taxon>Negativicutes</taxon>
        <taxon>Selenomonadales</taxon>
        <taxon>Selenomonadaceae</taxon>
        <taxon>Centipeda</taxon>
    </lineage>
</organism>
<dbReference type="HOGENOM" id="CLU_719041_0_0_9"/>
<dbReference type="PANTHER" id="PTHR32026">
    <property type="entry name" value="METHYLTRANSFERASE-LIKE PROTEIN 24"/>
    <property type="match status" value="1"/>
</dbReference>
<dbReference type="InterPro" id="IPR006342">
    <property type="entry name" value="FkbM_mtfrase"/>
</dbReference>
<dbReference type="OrthoDB" id="276699at2"/>
<accession>F5RQC6</accession>